<accession>A0A3N2Q3Q3</accession>
<proteinExistence type="predicted"/>
<evidence type="ECO:0000313" key="2">
    <source>
        <dbReference type="EMBL" id="ROT41298.1"/>
    </source>
</evidence>
<keyword evidence="3" id="KW-1185">Reference proteome</keyword>
<evidence type="ECO:0000256" key="1">
    <source>
        <dbReference type="SAM" id="MobiDB-lite"/>
    </source>
</evidence>
<sequence length="193" mass="21445">MEMGLTTSRPDEAEAGETRGDMEPHMQSLDTRSIEESNMMAATQSEASDGSRRPLTSETTRARTYESFPAFESHDDRSVKSGCGVCRVILGPQCSSAVSSLRKVLDVDSWKKKKKKKEKEKQGADSNETQGRPHEDSGHLRATDAVGAWFSTRPRSRSRSRSRSRTRSRFGSFVNIRPTSVSSTQARQNQGDI</sequence>
<feature type="compositionally biased region" description="Polar residues" evidence="1">
    <location>
        <begin position="177"/>
        <end position="193"/>
    </location>
</feature>
<feature type="region of interest" description="Disordered" evidence="1">
    <location>
        <begin position="108"/>
        <end position="193"/>
    </location>
</feature>
<feature type="compositionally biased region" description="Polar residues" evidence="1">
    <location>
        <begin position="40"/>
        <end position="59"/>
    </location>
</feature>
<gene>
    <name evidence="2" type="ORF">SODALDRAFT_331019</name>
</gene>
<name>A0A3N2Q3Q3_SODAK</name>
<protein>
    <submittedName>
        <fullName evidence="2">Uncharacterized protein</fullName>
    </submittedName>
</protein>
<evidence type="ECO:0000313" key="3">
    <source>
        <dbReference type="Proteomes" id="UP000272025"/>
    </source>
</evidence>
<feature type="compositionally biased region" description="Basic and acidic residues" evidence="1">
    <location>
        <begin position="9"/>
        <end position="24"/>
    </location>
</feature>
<feature type="compositionally biased region" description="Basic residues" evidence="1">
    <location>
        <begin position="154"/>
        <end position="168"/>
    </location>
</feature>
<dbReference type="AlphaFoldDB" id="A0A3N2Q3Q3"/>
<dbReference type="GeneID" id="39579827"/>
<feature type="compositionally biased region" description="Basic and acidic residues" evidence="1">
    <location>
        <begin position="131"/>
        <end position="142"/>
    </location>
</feature>
<dbReference type="RefSeq" id="XP_028469104.1">
    <property type="nucleotide sequence ID" value="XM_028611349.1"/>
</dbReference>
<dbReference type="EMBL" id="ML119052">
    <property type="protein sequence ID" value="ROT41298.1"/>
    <property type="molecule type" value="Genomic_DNA"/>
</dbReference>
<feature type="region of interest" description="Disordered" evidence="1">
    <location>
        <begin position="1"/>
        <end position="76"/>
    </location>
</feature>
<organism evidence="2 3">
    <name type="scientific">Sodiomyces alkalinus (strain CBS 110278 / VKM F-3762 / F11)</name>
    <name type="common">Alkaliphilic filamentous fungus</name>
    <dbReference type="NCBI Taxonomy" id="1314773"/>
    <lineage>
        <taxon>Eukaryota</taxon>
        <taxon>Fungi</taxon>
        <taxon>Dikarya</taxon>
        <taxon>Ascomycota</taxon>
        <taxon>Pezizomycotina</taxon>
        <taxon>Sordariomycetes</taxon>
        <taxon>Hypocreomycetidae</taxon>
        <taxon>Glomerellales</taxon>
        <taxon>Plectosphaerellaceae</taxon>
        <taxon>Sodiomyces</taxon>
    </lineage>
</organism>
<dbReference type="Proteomes" id="UP000272025">
    <property type="component" value="Unassembled WGS sequence"/>
</dbReference>
<reference evidence="2 3" key="1">
    <citation type="journal article" date="2018" name="Mol. Ecol.">
        <title>The obligate alkalophilic soda-lake fungus Sodiomyces alkalinus has shifted to a protein diet.</title>
        <authorList>
            <person name="Grum-Grzhimaylo A.A."/>
            <person name="Falkoski D.L."/>
            <person name="van den Heuvel J."/>
            <person name="Valero-Jimenez C.A."/>
            <person name="Min B."/>
            <person name="Choi I.G."/>
            <person name="Lipzen A."/>
            <person name="Daum C.G."/>
            <person name="Aanen D.K."/>
            <person name="Tsang A."/>
            <person name="Henrissat B."/>
            <person name="Bilanenko E.N."/>
            <person name="de Vries R.P."/>
            <person name="van Kan J.A.L."/>
            <person name="Grigoriev I.V."/>
            <person name="Debets A.J.M."/>
        </authorList>
    </citation>
    <scope>NUCLEOTIDE SEQUENCE [LARGE SCALE GENOMIC DNA]</scope>
    <source>
        <strain evidence="2 3">F11</strain>
    </source>
</reference>